<dbReference type="InterPro" id="IPR005546">
    <property type="entry name" value="Autotransporte_beta"/>
</dbReference>
<dbReference type="SMART" id="SM00869">
    <property type="entry name" value="Autotransporter"/>
    <property type="match status" value="1"/>
</dbReference>
<dbReference type="InterPro" id="IPR012332">
    <property type="entry name" value="Autotransporter_pectin_lyase_C"/>
</dbReference>
<comment type="caution">
    <text evidence="4">The sequence shown here is derived from an EMBL/GenBank/DDBJ whole genome shotgun (WGS) entry which is preliminary data.</text>
</comment>
<feature type="domain" description="Autotransporter" evidence="3">
    <location>
        <begin position="1375"/>
        <end position="1650"/>
    </location>
</feature>
<protein>
    <submittedName>
        <fullName evidence="4">Fibronectin-binding autotransporter adhesin</fullName>
    </submittedName>
</protein>
<proteinExistence type="predicted"/>
<dbReference type="InterPro" id="IPR036709">
    <property type="entry name" value="Autotransporte_beta_dom_sf"/>
</dbReference>
<dbReference type="InterPro" id="IPR011050">
    <property type="entry name" value="Pectin_lyase_fold/virulence"/>
</dbReference>
<dbReference type="InterPro" id="IPR024973">
    <property type="entry name" value="ESPR"/>
</dbReference>
<evidence type="ECO:0000313" key="4">
    <source>
        <dbReference type="EMBL" id="MDQ1110238.1"/>
    </source>
</evidence>
<dbReference type="Pfam" id="PF13018">
    <property type="entry name" value="ESPR"/>
    <property type="match status" value="1"/>
</dbReference>
<feature type="region of interest" description="Disordered" evidence="2">
    <location>
        <begin position="294"/>
        <end position="330"/>
    </location>
</feature>
<dbReference type="EMBL" id="JAUTAS010000001">
    <property type="protein sequence ID" value="MDQ1110238.1"/>
    <property type="molecule type" value="Genomic_DNA"/>
</dbReference>
<dbReference type="Pfam" id="PF12951">
    <property type="entry name" value="PATR"/>
    <property type="match status" value="7"/>
</dbReference>
<keyword evidence="1" id="KW-0732">Signal</keyword>
<dbReference type="Proteomes" id="UP001226084">
    <property type="component" value="Unassembled WGS sequence"/>
</dbReference>
<dbReference type="RefSeq" id="WP_307107661.1">
    <property type="nucleotide sequence ID" value="NZ_JAUTAS010000001.1"/>
</dbReference>
<evidence type="ECO:0000313" key="5">
    <source>
        <dbReference type="Proteomes" id="UP001226084"/>
    </source>
</evidence>
<evidence type="ECO:0000256" key="1">
    <source>
        <dbReference type="ARBA" id="ARBA00022729"/>
    </source>
</evidence>
<accession>A0AAP5EG72</accession>
<dbReference type="Gene3D" id="2.40.128.130">
    <property type="entry name" value="Autotransporter beta-domain"/>
    <property type="match status" value="1"/>
</dbReference>
<dbReference type="NCBIfam" id="TIGR02601">
    <property type="entry name" value="autotrns_rpt"/>
    <property type="match status" value="5"/>
</dbReference>
<dbReference type="PROSITE" id="PS51208">
    <property type="entry name" value="AUTOTRANSPORTER"/>
    <property type="match status" value="1"/>
</dbReference>
<dbReference type="SUPFAM" id="SSF103515">
    <property type="entry name" value="Autotransporter"/>
    <property type="match status" value="1"/>
</dbReference>
<sequence length="1650" mass="165389">MNKVFKVVWSKAVGQWVVTSEFGTAAGGRTRRTANRLTTGPLAALSLMTALALYGPSAMAAVDITNIGFETGTLSGWTYSKTGTQGSTSYGSTGVGAAVVTGMTDFEADNGTHSWTVTPFGNNMASLQAGAGSDSFTTAATALGLDAASRALVASTMAGSPTNASWLYQDLTLAAGDYFSMAWQYVSTDYEPFNDASLTSLINLGDASVFATVNNQNAQYALLGATNLGTGSYSTGSYGATGWQVATYQVSTAGTYRLGFMSLNLQDTQLSPVLFVDQAPGLTFDKGVPFGPVAPNPGSGAPTTPTTPTTPTGPIVIDGPKGTDELGNEDEASFEGGTLVVDKDTNVDVDFKIDDKPGTIDQNGHESAFTGKIDDATNGVPGSLIVKNSGNGGSVTLTNTNGYTGTTEVDENATLALSGNGSIDKSKKLVIDGTLDVTQAGPVVNIISLDGKGDVALGNNTLSITDANDEFEGTIGGQGDVAIKGGTQVLSGNNTYAGGTSVSNNAVLQVSSDENLGDAAGKLTLGGGTLHTTGDVNSARDVVLAGNGTFDTDTNTTLTNSGDVSGNGGLIKNGEGGLELTGTVSHSGGTIVNEGELTLSGQNTYTGGTTLNGGVLNVSSDGNLGDAAGGLTFNGGTLHTTGDVNSDRDVVLAGDGTFSTESNTTLTNSGDVSGNGGLIKNGEGGLELTGTVSHSGGTTVNEGELTLSGQNTYTGGTTLNGGVLNVSSDGNLGDAAGGLTFNGGTLHTTGDVNSDRDVVLAGDGTFTTDTNTTLTNSGDVSGTGGLIKNGEGGLDLTGTVSHSGGTTVNEGELTLSGQNTYTGGTTLNGGVLNVSSDGNLGDATGGLTFNGGTLHTTGDVSSDRDVVLAGDGTFNTDTNTTLTNSGDVSGTGGLIKNGEGGLELTGTVSHSGGTTVNEGELTLSGQNTYTGGTTLNGGVLNISSDGNLGDATGGLTFNGGTLQASSSMTTGRSMVLDSVGTLRSDEGSTLTVNGPISGGGTLVADGQGTLVLGAANTHAGGTLISGGTVVLAHAGGLGSGTVAINDATLRTTVDTQVTQPLLVMGEATLDVASGTTTQLTGMLDGSRSTGCFIKSGAGRLNMAGTAVLANGTCVNEGTLSANGVLLSNVQVEREGTVRGTGTIAGNMRVDGTLAPGNSPGTLAVTGTVTLTDDATLQIDIDGYGTGAGAGNYSRLLVSGAAGRFVANGTLQPLLRGISGNAGNTFTPKVGDMFRIVSGEGGVTGTFDRILQPTEGLAARTRFQVYYTTGFDIDLYVTPTAYSADLVGKVNGNGLATAAALDALVEASDAGTTTAEQTDLLRAVWQQDAAALPVLVTALTGESHAKLAALAQSNATALADDVTGRLGQGVLLDASITRIDQLLWANIGYGDLSVDADASADRFDARQRRATAGIDVYRSSNVAWGAGLGRTTSELERSPLDNTLDSNAFFAYGAARAGAVVLDGMLSYSADRWESQRPDALGADGPLSGKASGTTRMASAGVSLPFTAAGLSWQPSLRGNWQKVERNAYREAGDSLAALDVARLQAEGSRATLGLSVGSLLNDPLAARGTWQFGVQAGINHGQARQATVTTALAGERVDLSAAEAGKAFGRAQLQGTLRLGASSYLYGGVSTEQGSGVENNSVNAGIRIAL</sequence>
<name>A0AAP5EG72_9GAMM</name>
<evidence type="ECO:0000256" key="2">
    <source>
        <dbReference type="SAM" id="MobiDB-lite"/>
    </source>
</evidence>
<organism evidence="4 5">
    <name type="scientific">Stenotrophomonas rhizophila</name>
    <dbReference type="NCBI Taxonomy" id="216778"/>
    <lineage>
        <taxon>Bacteria</taxon>
        <taxon>Pseudomonadati</taxon>
        <taxon>Pseudomonadota</taxon>
        <taxon>Gammaproteobacteria</taxon>
        <taxon>Lysobacterales</taxon>
        <taxon>Lysobacteraceae</taxon>
        <taxon>Stenotrophomonas</taxon>
    </lineage>
</organism>
<feature type="compositionally biased region" description="Low complexity" evidence="2">
    <location>
        <begin position="296"/>
        <end position="314"/>
    </location>
</feature>
<evidence type="ECO:0000259" key="3">
    <source>
        <dbReference type="PROSITE" id="PS51208"/>
    </source>
</evidence>
<reference evidence="4" key="1">
    <citation type="submission" date="2023-07" db="EMBL/GenBank/DDBJ databases">
        <title>Functional and genomic diversity of the sorghum phyllosphere microbiome.</title>
        <authorList>
            <person name="Shade A."/>
        </authorList>
    </citation>
    <scope>NUCLEOTIDE SEQUENCE</scope>
    <source>
        <strain evidence="4">SORGH_AS_0457</strain>
    </source>
</reference>
<dbReference type="InterPro" id="IPR013425">
    <property type="entry name" value="Autotrns_rpt"/>
</dbReference>
<dbReference type="SUPFAM" id="SSF51126">
    <property type="entry name" value="Pectin lyase-like"/>
    <property type="match status" value="3"/>
</dbReference>
<gene>
    <name evidence="4" type="ORF">QE424_003397</name>
</gene>
<dbReference type="Gene3D" id="2.160.20.20">
    <property type="match status" value="3"/>
</dbReference>